<organism evidence="1 2">
    <name type="scientific">Coniosporium uncinatum</name>
    <dbReference type="NCBI Taxonomy" id="93489"/>
    <lineage>
        <taxon>Eukaryota</taxon>
        <taxon>Fungi</taxon>
        <taxon>Dikarya</taxon>
        <taxon>Ascomycota</taxon>
        <taxon>Pezizomycotina</taxon>
        <taxon>Dothideomycetes</taxon>
        <taxon>Dothideomycetes incertae sedis</taxon>
        <taxon>Coniosporium</taxon>
    </lineage>
</organism>
<keyword evidence="2" id="KW-1185">Reference proteome</keyword>
<sequence length="397" mass="42982">MNLRRVSIAVGAAAVGYGTYRAYSGGGGPAAVDKETAGVTSTLATSPVAGTPSTSATVNVAVDQEPESKRRAIVIDQGQLYSGTIDGPLMKETDDAGRRVLEMLTPDQATHKLRTNEESWLVGRGKGVVRYDIVQIPSNYPIEDDHAEKTIEVPQANAATKDGSSSSDWMFWGVYDGHRYARPAITKDEPIMLNIPFSYSGWITSAKLRQSLISFVARELDSTYKAAITNPSLTFPSPQSIDAAIKKGFLRLDNEIVHESVAKVNKSNSKRIAAEVLAPALSGSCALLSFYDSQSKLLRVACTGDSRAVLGRRGESGKWVATPLSVDQTGGTAEEMERMRREHPGEPNVVMNGRVLGGLEPSRAFGDAVYKWSLETQEKIKKLYFGRTPSKLLKTPP</sequence>
<proteinExistence type="predicted"/>
<gene>
    <name evidence="1" type="ORF">LTS18_014559</name>
</gene>
<feature type="non-terminal residue" evidence="1">
    <location>
        <position position="397"/>
    </location>
</feature>
<name>A0ACC3DH47_9PEZI</name>
<evidence type="ECO:0000313" key="1">
    <source>
        <dbReference type="EMBL" id="KAK3072825.1"/>
    </source>
</evidence>
<reference evidence="1" key="1">
    <citation type="submission" date="2024-09" db="EMBL/GenBank/DDBJ databases">
        <title>Black Yeasts Isolated from many extreme environments.</title>
        <authorList>
            <person name="Coleine C."/>
            <person name="Stajich J.E."/>
            <person name="Selbmann L."/>
        </authorList>
    </citation>
    <scope>NUCLEOTIDE SEQUENCE</scope>
    <source>
        <strain evidence="1">CCFEE 5737</strain>
    </source>
</reference>
<evidence type="ECO:0000313" key="2">
    <source>
        <dbReference type="Proteomes" id="UP001186974"/>
    </source>
</evidence>
<dbReference type="Proteomes" id="UP001186974">
    <property type="component" value="Unassembled WGS sequence"/>
</dbReference>
<accession>A0ACC3DH47</accession>
<comment type="caution">
    <text evidence="1">The sequence shown here is derived from an EMBL/GenBank/DDBJ whole genome shotgun (WGS) entry which is preliminary data.</text>
</comment>
<protein>
    <submittedName>
        <fullName evidence="1">Uncharacterized protein</fullName>
    </submittedName>
</protein>
<dbReference type="EMBL" id="JAWDJW010004685">
    <property type="protein sequence ID" value="KAK3072825.1"/>
    <property type="molecule type" value="Genomic_DNA"/>
</dbReference>